<dbReference type="STRING" id="2018661.A0A2A2J356"/>
<keyword evidence="1" id="KW-0472">Membrane</keyword>
<dbReference type="PANTHER" id="PTHR43319:SF7">
    <property type="entry name" value="BETA-LACTAMASE-RELATED DOMAIN-CONTAINING PROTEIN"/>
    <property type="match status" value="1"/>
</dbReference>
<dbReference type="InterPro" id="IPR001466">
    <property type="entry name" value="Beta-lactam-related"/>
</dbReference>
<dbReference type="OrthoDB" id="5946976at2759"/>
<dbReference type="InterPro" id="IPR052907">
    <property type="entry name" value="Beta-lactamase/esterase"/>
</dbReference>
<dbReference type="AlphaFoldDB" id="A0A2A2J356"/>
<comment type="caution">
    <text evidence="3">The sequence shown here is derived from an EMBL/GenBank/DDBJ whole genome shotgun (WGS) entry which is preliminary data.</text>
</comment>
<dbReference type="InterPro" id="IPR012338">
    <property type="entry name" value="Beta-lactam/transpept-like"/>
</dbReference>
<dbReference type="Gene3D" id="3.40.710.10">
    <property type="entry name" value="DD-peptidase/beta-lactamase superfamily"/>
    <property type="match status" value="1"/>
</dbReference>
<keyword evidence="1" id="KW-1133">Transmembrane helix</keyword>
<evidence type="ECO:0000313" key="4">
    <source>
        <dbReference type="Proteomes" id="UP000218231"/>
    </source>
</evidence>
<accession>A0A2A2J356</accession>
<dbReference type="EMBL" id="LIAE01010710">
    <property type="protein sequence ID" value="PAV56238.1"/>
    <property type="molecule type" value="Genomic_DNA"/>
</dbReference>
<organism evidence="3 4">
    <name type="scientific">Diploscapter pachys</name>
    <dbReference type="NCBI Taxonomy" id="2018661"/>
    <lineage>
        <taxon>Eukaryota</taxon>
        <taxon>Metazoa</taxon>
        <taxon>Ecdysozoa</taxon>
        <taxon>Nematoda</taxon>
        <taxon>Chromadorea</taxon>
        <taxon>Rhabditida</taxon>
        <taxon>Rhabditina</taxon>
        <taxon>Rhabditomorpha</taxon>
        <taxon>Rhabditoidea</taxon>
        <taxon>Rhabditidae</taxon>
        <taxon>Diploscapter</taxon>
    </lineage>
</organism>
<dbReference type="Proteomes" id="UP000218231">
    <property type="component" value="Unassembled WGS sequence"/>
</dbReference>
<proteinExistence type="predicted"/>
<dbReference type="SUPFAM" id="SSF56601">
    <property type="entry name" value="beta-lactamase/transpeptidase-like"/>
    <property type="match status" value="1"/>
</dbReference>
<protein>
    <recommendedName>
        <fullName evidence="2">Beta-lactamase-related domain-containing protein</fullName>
    </recommendedName>
</protein>
<keyword evidence="1" id="KW-0812">Transmembrane</keyword>
<reference evidence="3 4" key="1">
    <citation type="journal article" date="2017" name="Curr. Biol.">
        <title>Genome architecture and evolution of a unichromosomal asexual nematode.</title>
        <authorList>
            <person name="Fradin H."/>
            <person name="Zegar C."/>
            <person name="Gutwein M."/>
            <person name="Lucas J."/>
            <person name="Kovtun M."/>
            <person name="Corcoran D."/>
            <person name="Baugh L.R."/>
            <person name="Kiontke K."/>
            <person name="Gunsalus K."/>
            <person name="Fitch D.H."/>
            <person name="Piano F."/>
        </authorList>
    </citation>
    <scope>NUCLEOTIDE SEQUENCE [LARGE SCALE GENOMIC DNA]</scope>
    <source>
        <strain evidence="3">PF1309</strain>
    </source>
</reference>
<evidence type="ECO:0000259" key="2">
    <source>
        <dbReference type="Pfam" id="PF00144"/>
    </source>
</evidence>
<evidence type="ECO:0000313" key="3">
    <source>
        <dbReference type="EMBL" id="PAV56238.1"/>
    </source>
</evidence>
<sequence>MSDNCKHKQENRRRSATRPSKLLFRESRSRVTQRTIRTFPIHNQSGSRVPIFNTGGETSMIQFKQHMYGPSLNSSLKALFLIYLISFPYIFYYPFVQDASDTVRGYSDKRFQKVVEVFSSNFASGYEREGAALTIYHRGKQVVNIWGGYADRSAGRKWTANTITPVFSATKAIASLVIAVLVDRGVLKYEDRVVKYWPEYGANGKENTTIEDVLTHKAGIPYLKEQILIEDIQSGQILNKVASATPLWEPGTASGYHPVTFGLILDGILMNVDPKGRNVAQFFKEEIAEVHGIDAHIGFAGDHKRVAKVTTPMFWEFVRDMIKDPRIILMLGIIHGRPDDMVRKLTWSTPWFQADWNNVTLNDPSILSLPLSAVTGTTSASELARLFSMMLSSKLISNLTLSQIVEPTLNSWHLEQVTLWPVIKGHGFFYEPHPFISGVYTFGHPGWGGHFIHVDPWTETVITYVSNGLKTGSGELCAPYMSIYREVYSILSSV</sequence>
<dbReference type="PANTHER" id="PTHR43319">
    <property type="entry name" value="BETA-LACTAMASE-RELATED"/>
    <property type="match status" value="1"/>
</dbReference>
<feature type="domain" description="Beta-lactamase-related" evidence="2">
    <location>
        <begin position="123"/>
        <end position="479"/>
    </location>
</feature>
<name>A0A2A2J356_9BILA</name>
<gene>
    <name evidence="3" type="ORF">WR25_15686</name>
</gene>
<keyword evidence="4" id="KW-1185">Reference proteome</keyword>
<evidence type="ECO:0000256" key="1">
    <source>
        <dbReference type="SAM" id="Phobius"/>
    </source>
</evidence>
<dbReference type="Pfam" id="PF00144">
    <property type="entry name" value="Beta-lactamase"/>
    <property type="match status" value="1"/>
</dbReference>
<feature type="transmembrane region" description="Helical" evidence="1">
    <location>
        <begin position="76"/>
        <end position="95"/>
    </location>
</feature>